<feature type="transmembrane region" description="Helical" evidence="14">
    <location>
        <begin position="7"/>
        <end position="28"/>
    </location>
</feature>
<evidence type="ECO:0000256" key="12">
    <source>
        <dbReference type="ARBA" id="ARBA00023012"/>
    </source>
</evidence>
<sequence length="600" mass="65655">MNSHQRIITMCLSAACSVALIFFAYLFFAQKEKSEIRLAGDRQLQIIALDLESVLERYETLPYSISYLPLAAQVLANPADKALVQQLNLTLQDMQQQAKIAAIYLMDAQGMTIAASNWNSAQSYIGKNFSFRPYYQDAMAKSGSSGHFYAVGNTTSIPGYFISQPVYASAAQRGHSAPVGVITVKISLDEFQKSWRSNNEPIALTDRNGVIFLSNRDEWRYRSLRLLDKDVLSDIQATLQYSGKPVTAISSLPKKDQAGFGDYLTRPIGRLGWQLMLFPDESKVVQAGVQAAVISMLLLVLAATVAGVYYQRRRRIEERQAAAIALQRAADELELKIAQRTGDLMLANTQLEEQFYKLQTTEQVLRSTQNEMVQTGKLAMLGQMAAGITHELNQPLTAIRAFADNAATYLQRGKTDEAVANLQHISDASARMGSIIAQLKGFARKSSGQLGAVDVCSAVHASIAMLQSDIERLQVEVQLAMPEKVLVLGDSVRIEQVLINLLRNALDAVETAPVKKIEVLLELNEAHISLQIIDSGAGLPEDVITHLFEPFFTTKPSGKGLGLGLAISSSIVQAMNGSLHAGNHSQGGAQFVIRLPVLPE</sequence>
<evidence type="ECO:0000256" key="13">
    <source>
        <dbReference type="ARBA" id="ARBA00023136"/>
    </source>
</evidence>
<evidence type="ECO:0000256" key="1">
    <source>
        <dbReference type="ARBA" id="ARBA00000085"/>
    </source>
</evidence>
<organism evidence="16 17">
    <name type="scientific">Undibacterium rivi</name>
    <dbReference type="NCBI Taxonomy" id="2828729"/>
    <lineage>
        <taxon>Bacteria</taxon>
        <taxon>Pseudomonadati</taxon>
        <taxon>Pseudomonadota</taxon>
        <taxon>Betaproteobacteria</taxon>
        <taxon>Burkholderiales</taxon>
        <taxon>Oxalobacteraceae</taxon>
        <taxon>Undibacterium</taxon>
    </lineage>
</organism>
<keyword evidence="12" id="KW-0902">Two-component regulatory system</keyword>
<name>A0ABS5H3A6_9BURK</name>
<dbReference type="Proteomes" id="UP000682982">
    <property type="component" value="Unassembled WGS sequence"/>
</dbReference>
<reference evidence="16 17" key="1">
    <citation type="submission" date="2021-04" db="EMBL/GenBank/DDBJ databases">
        <title>novel species isolated from subtropical streams in China.</title>
        <authorList>
            <person name="Lu H."/>
        </authorList>
    </citation>
    <scope>NUCLEOTIDE SEQUENCE [LARGE SCALE GENOMIC DNA]</scope>
    <source>
        <strain evidence="16 17">FT147W</strain>
    </source>
</reference>
<dbReference type="InterPro" id="IPR004358">
    <property type="entry name" value="Sig_transdc_His_kin-like_C"/>
</dbReference>
<keyword evidence="7 14" id="KW-0812">Transmembrane</keyword>
<keyword evidence="17" id="KW-1185">Reference proteome</keyword>
<evidence type="ECO:0000313" key="16">
    <source>
        <dbReference type="EMBL" id="MBR7793191.1"/>
    </source>
</evidence>
<dbReference type="SMART" id="SM00387">
    <property type="entry name" value="HATPase_c"/>
    <property type="match status" value="1"/>
</dbReference>
<dbReference type="Gene3D" id="1.10.287.130">
    <property type="match status" value="1"/>
</dbReference>
<keyword evidence="8" id="KW-0547">Nucleotide-binding</keyword>
<keyword evidence="6" id="KW-0808">Transferase</keyword>
<feature type="domain" description="Histidine kinase" evidence="15">
    <location>
        <begin position="387"/>
        <end position="599"/>
    </location>
</feature>
<evidence type="ECO:0000256" key="11">
    <source>
        <dbReference type="ARBA" id="ARBA00022989"/>
    </source>
</evidence>
<dbReference type="Pfam" id="PF02518">
    <property type="entry name" value="HATPase_c"/>
    <property type="match status" value="1"/>
</dbReference>
<gene>
    <name evidence="16" type="ORF">KDM87_11325</name>
</gene>
<keyword evidence="10" id="KW-0067">ATP-binding</keyword>
<dbReference type="Pfam" id="PF00512">
    <property type="entry name" value="HisKA"/>
    <property type="match status" value="1"/>
</dbReference>
<dbReference type="PANTHER" id="PTHR43065:SF46">
    <property type="entry name" value="C4-DICARBOXYLATE TRANSPORT SENSOR PROTEIN DCTB"/>
    <property type="match status" value="1"/>
</dbReference>
<comment type="catalytic activity">
    <reaction evidence="1">
        <text>ATP + protein L-histidine = ADP + protein N-phospho-L-histidine.</text>
        <dbReference type="EC" id="2.7.13.3"/>
    </reaction>
</comment>
<evidence type="ECO:0000259" key="15">
    <source>
        <dbReference type="PROSITE" id="PS50109"/>
    </source>
</evidence>
<evidence type="ECO:0000256" key="2">
    <source>
        <dbReference type="ARBA" id="ARBA00004651"/>
    </source>
</evidence>
<protein>
    <recommendedName>
        <fullName evidence="3">histidine kinase</fullName>
        <ecNumber evidence="3">2.7.13.3</ecNumber>
    </recommendedName>
</protein>
<evidence type="ECO:0000256" key="7">
    <source>
        <dbReference type="ARBA" id="ARBA00022692"/>
    </source>
</evidence>
<dbReference type="EC" id="2.7.13.3" evidence="3"/>
<dbReference type="Gene3D" id="3.30.565.10">
    <property type="entry name" value="Histidine kinase-like ATPase, C-terminal domain"/>
    <property type="match status" value="1"/>
</dbReference>
<keyword evidence="13 14" id="KW-0472">Membrane</keyword>
<dbReference type="InterPro" id="IPR029151">
    <property type="entry name" value="Sensor-like_sf"/>
</dbReference>
<dbReference type="Gene3D" id="3.30.450.20">
    <property type="entry name" value="PAS domain"/>
    <property type="match status" value="2"/>
</dbReference>
<dbReference type="InterPro" id="IPR033479">
    <property type="entry name" value="dCache_1"/>
</dbReference>
<dbReference type="InterPro" id="IPR036890">
    <property type="entry name" value="HATPase_C_sf"/>
</dbReference>
<dbReference type="InterPro" id="IPR005467">
    <property type="entry name" value="His_kinase_dom"/>
</dbReference>
<dbReference type="PROSITE" id="PS50109">
    <property type="entry name" value="HIS_KIN"/>
    <property type="match status" value="1"/>
</dbReference>
<accession>A0ABS5H3A6</accession>
<comment type="subcellular location">
    <subcellularLocation>
        <location evidence="2">Cell membrane</location>
        <topology evidence="2">Multi-pass membrane protein</topology>
    </subcellularLocation>
</comment>
<evidence type="ECO:0000256" key="6">
    <source>
        <dbReference type="ARBA" id="ARBA00022679"/>
    </source>
</evidence>
<dbReference type="GO" id="GO:0016301">
    <property type="term" value="F:kinase activity"/>
    <property type="evidence" value="ECO:0007669"/>
    <property type="project" value="UniProtKB-KW"/>
</dbReference>
<evidence type="ECO:0000256" key="8">
    <source>
        <dbReference type="ARBA" id="ARBA00022741"/>
    </source>
</evidence>
<dbReference type="SUPFAM" id="SSF55874">
    <property type="entry name" value="ATPase domain of HSP90 chaperone/DNA topoisomerase II/histidine kinase"/>
    <property type="match status" value="1"/>
</dbReference>
<keyword evidence="9 16" id="KW-0418">Kinase</keyword>
<dbReference type="CDD" id="cd00082">
    <property type="entry name" value="HisKA"/>
    <property type="match status" value="1"/>
</dbReference>
<dbReference type="InterPro" id="IPR017055">
    <property type="entry name" value="Sig_transdc_His_kinase_DctB"/>
</dbReference>
<comment type="caution">
    <text evidence="16">The sequence shown here is derived from an EMBL/GenBank/DDBJ whole genome shotgun (WGS) entry which is preliminary data.</text>
</comment>
<keyword evidence="11 14" id="KW-1133">Transmembrane helix</keyword>
<evidence type="ECO:0000256" key="4">
    <source>
        <dbReference type="ARBA" id="ARBA00022475"/>
    </source>
</evidence>
<dbReference type="PANTHER" id="PTHR43065">
    <property type="entry name" value="SENSOR HISTIDINE KINASE"/>
    <property type="match status" value="1"/>
</dbReference>
<dbReference type="EMBL" id="JAGSPK010000003">
    <property type="protein sequence ID" value="MBR7793191.1"/>
    <property type="molecule type" value="Genomic_DNA"/>
</dbReference>
<proteinExistence type="predicted"/>
<dbReference type="SUPFAM" id="SSF103190">
    <property type="entry name" value="Sensory domain-like"/>
    <property type="match status" value="1"/>
</dbReference>
<dbReference type="Pfam" id="PF02743">
    <property type="entry name" value="dCache_1"/>
    <property type="match status" value="1"/>
</dbReference>
<dbReference type="InterPro" id="IPR003661">
    <property type="entry name" value="HisK_dim/P_dom"/>
</dbReference>
<evidence type="ECO:0000256" key="5">
    <source>
        <dbReference type="ARBA" id="ARBA00022553"/>
    </source>
</evidence>
<evidence type="ECO:0000313" key="17">
    <source>
        <dbReference type="Proteomes" id="UP000682982"/>
    </source>
</evidence>
<feature type="transmembrane region" description="Helical" evidence="14">
    <location>
        <begin position="287"/>
        <end position="310"/>
    </location>
</feature>
<evidence type="ECO:0000256" key="9">
    <source>
        <dbReference type="ARBA" id="ARBA00022777"/>
    </source>
</evidence>
<dbReference type="SUPFAM" id="SSF47384">
    <property type="entry name" value="Homodimeric domain of signal transducing histidine kinase"/>
    <property type="match status" value="1"/>
</dbReference>
<keyword evidence="4" id="KW-1003">Cell membrane</keyword>
<dbReference type="PRINTS" id="PR00344">
    <property type="entry name" value="BCTRLSENSOR"/>
</dbReference>
<evidence type="ECO:0000256" key="10">
    <source>
        <dbReference type="ARBA" id="ARBA00022840"/>
    </source>
</evidence>
<keyword evidence="5" id="KW-0597">Phosphoprotein</keyword>
<dbReference type="InterPro" id="IPR036097">
    <property type="entry name" value="HisK_dim/P_sf"/>
</dbReference>
<dbReference type="PIRSF" id="PIRSF036431">
    <property type="entry name" value="STHK_DctB"/>
    <property type="match status" value="1"/>
</dbReference>
<dbReference type="InterPro" id="IPR003594">
    <property type="entry name" value="HATPase_dom"/>
</dbReference>
<evidence type="ECO:0000256" key="3">
    <source>
        <dbReference type="ARBA" id="ARBA00012438"/>
    </source>
</evidence>
<evidence type="ECO:0000256" key="14">
    <source>
        <dbReference type="SAM" id="Phobius"/>
    </source>
</evidence>
<dbReference type="SMART" id="SM00388">
    <property type="entry name" value="HisKA"/>
    <property type="match status" value="1"/>
</dbReference>
<dbReference type="RefSeq" id="WP_212679157.1">
    <property type="nucleotide sequence ID" value="NZ_JAGSPK010000003.1"/>
</dbReference>